<protein>
    <recommendedName>
        <fullName evidence="4">HNH endonuclease</fullName>
    </recommendedName>
</protein>
<feature type="compositionally biased region" description="Polar residues" evidence="1">
    <location>
        <begin position="1"/>
        <end position="11"/>
    </location>
</feature>
<gene>
    <name evidence="2" type="ORF">Mucpa_1737</name>
</gene>
<dbReference type="EMBL" id="CM001403">
    <property type="protein sequence ID" value="EHQ25891.1"/>
    <property type="molecule type" value="Genomic_DNA"/>
</dbReference>
<dbReference type="eggNOG" id="COG1403">
    <property type="taxonomic scope" value="Bacteria"/>
</dbReference>
<dbReference type="Proteomes" id="UP000002774">
    <property type="component" value="Chromosome"/>
</dbReference>
<evidence type="ECO:0000313" key="3">
    <source>
        <dbReference type="Proteomes" id="UP000002774"/>
    </source>
</evidence>
<feature type="region of interest" description="Disordered" evidence="1">
    <location>
        <begin position="1"/>
        <end position="44"/>
    </location>
</feature>
<organism evidence="2 3">
    <name type="scientific">Mucilaginibacter paludis DSM 18603</name>
    <dbReference type="NCBI Taxonomy" id="714943"/>
    <lineage>
        <taxon>Bacteria</taxon>
        <taxon>Pseudomonadati</taxon>
        <taxon>Bacteroidota</taxon>
        <taxon>Sphingobacteriia</taxon>
        <taxon>Sphingobacteriales</taxon>
        <taxon>Sphingobacteriaceae</taxon>
        <taxon>Mucilaginibacter</taxon>
    </lineage>
</organism>
<name>H1Y8H3_9SPHI</name>
<sequence length="135" mass="15922">MTMAKTDTNSILRYRYPSVQQDRRIPNERYPQQPPPDKLGPGTIEQLPTHGTYRGLLFDSRWKSKRAEILIRDGNRCVICNTQADLQVHHRQYHFIKADNQYKPPWDYPAHLMITLCKNCHVRGHNKFKIPILTL</sequence>
<evidence type="ECO:0000256" key="1">
    <source>
        <dbReference type="SAM" id="MobiDB-lite"/>
    </source>
</evidence>
<dbReference type="HOGENOM" id="CLU_1914848_0_0_10"/>
<evidence type="ECO:0000313" key="2">
    <source>
        <dbReference type="EMBL" id="EHQ25891.1"/>
    </source>
</evidence>
<reference evidence="2" key="1">
    <citation type="submission" date="2011-09" db="EMBL/GenBank/DDBJ databases">
        <title>The permanent draft genome of Mucilaginibacter paludis DSM 18603.</title>
        <authorList>
            <consortium name="US DOE Joint Genome Institute (JGI-PGF)"/>
            <person name="Lucas S."/>
            <person name="Han J."/>
            <person name="Lapidus A."/>
            <person name="Bruce D."/>
            <person name="Goodwin L."/>
            <person name="Pitluck S."/>
            <person name="Peters L."/>
            <person name="Kyrpides N."/>
            <person name="Mavromatis K."/>
            <person name="Ivanova N."/>
            <person name="Mikhailova N."/>
            <person name="Held B."/>
            <person name="Detter J.C."/>
            <person name="Tapia R."/>
            <person name="Han C."/>
            <person name="Land M."/>
            <person name="Hauser L."/>
            <person name="Markowitz V."/>
            <person name="Cheng J.-F."/>
            <person name="Hugenholtz P."/>
            <person name="Woyke T."/>
            <person name="Wu D."/>
            <person name="Tindall B."/>
            <person name="Brambilla E."/>
            <person name="Klenk H.-P."/>
            <person name="Eisen J.A."/>
        </authorList>
    </citation>
    <scope>NUCLEOTIDE SEQUENCE [LARGE SCALE GENOMIC DNA]</scope>
    <source>
        <strain evidence="2">DSM 18603</strain>
    </source>
</reference>
<keyword evidence="3" id="KW-1185">Reference proteome</keyword>
<dbReference type="STRING" id="714943.Mucpa_1737"/>
<evidence type="ECO:0008006" key="4">
    <source>
        <dbReference type="Google" id="ProtNLM"/>
    </source>
</evidence>
<accession>H1Y8H3</accession>
<dbReference type="AlphaFoldDB" id="H1Y8H3"/>
<proteinExistence type="predicted"/>